<feature type="region of interest" description="Disordered" evidence="1">
    <location>
        <begin position="13"/>
        <end position="37"/>
    </location>
</feature>
<organism evidence="2 3">
    <name type="scientific">Aspergillus saccharolyticus JOP 1030-1</name>
    <dbReference type="NCBI Taxonomy" id="1450539"/>
    <lineage>
        <taxon>Eukaryota</taxon>
        <taxon>Fungi</taxon>
        <taxon>Dikarya</taxon>
        <taxon>Ascomycota</taxon>
        <taxon>Pezizomycotina</taxon>
        <taxon>Eurotiomycetes</taxon>
        <taxon>Eurotiomycetidae</taxon>
        <taxon>Eurotiales</taxon>
        <taxon>Aspergillaceae</taxon>
        <taxon>Aspergillus</taxon>
        <taxon>Aspergillus subgen. Circumdati</taxon>
    </lineage>
</organism>
<dbReference type="RefSeq" id="XP_025433121.1">
    <property type="nucleotide sequence ID" value="XM_025577269.1"/>
</dbReference>
<evidence type="ECO:0000313" key="2">
    <source>
        <dbReference type="EMBL" id="PYH47139.1"/>
    </source>
</evidence>
<dbReference type="Pfam" id="PF11951">
    <property type="entry name" value="Fungal_trans_2"/>
    <property type="match status" value="1"/>
</dbReference>
<proteinExistence type="predicted"/>
<protein>
    <submittedName>
        <fullName evidence="2">Uncharacterized protein</fullName>
    </submittedName>
</protein>
<gene>
    <name evidence="2" type="ORF">BP01DRAFT_380984</name>
</gene>
<evidence type="ECO:0000256" key="1">
    <source>
        <dbReference type="SAM" id="MobiDB-lite"/>
    </source>
</evidence>
<name>A0A318ZI19_9EURO</name>
<dbReference type="AlphaFoldDB" id="A0A318ZI19"/>
<dbReference type="Proteomes" id="UP000248349">
    <property type="component" value="Unassembled WGS sequence"/>
</dbReference>
<dbReference type="PANTHER" id="PTHR37540:SF10">
    <property type="entry name" value="SIGMA-70 REGION 2 FAMILY PROTEIN"/>
    <property type="match status" value="1"/>
</dbReference>
<keyword evidence="3" id="KW-1185">Reference proteome</keyword>
<feature type="compositionally biased region" description="Polar residues" evidence="1">
    <location>
        <begin position="13"/>
        <end position="23"/>
    </location>
</feature>
<sequence>MVQQEVSFIISTFHPTRAPGSTESQRRTAQSHAARSAHAKARRLRTIQYQARKKQAKHAAHAQETQVLASPVVSMILSADRTDPFMSFARPLDPTERFLFDHYVTVVIPLMRCNETQVFFLQRMTRLWVPVAISESSLLELMLLASCRHLSLSYKQEPHGQQQRLFSRMTLQYKFQSLQSLRRDISTEVPALSDSTVAKAAMLAYDELYIRDAVMLKHHVDGAVKMVALKGGPQTLGLDGLLEHFLSNLLAKMRGDFGLQVMTPWDVR</sequence>
<accession>A0A318ZI19</accession>
<dbReference type="PANTHER" id="PTHR37540">
    <property type="entry name" value="TRANSCRIPTION FACTOR (ACR-2), PUTATIVE-RELATED-RELATED"/>
    <property type="match status" value="1"/>
</dbReference>
<evidence type="ECO:0000313" key="3">
    <source>
        <dbReference type="Proteomes" id="UP000248349"/>
    </source>
</evidence>
<dbReference type="STRING" id="1450539.A0A318ZI19"/>
<dbReference type="EMBL" id="KZ821225">
    <property type="protein sequence ID" value="PYH47139.1"/>
    <property type="molecule type" value="Genomic_DNA"/>
</dbReference>
<dbReference type="GeneID" id="37078498"/>
<dbReference type="OrthoDB" id="5620at2759"/>
<reference evidence="2 3" key="1">
    <citation type="submission" date="2016-12" db="EMBL/GenBank/DDBJ databases">
        <title>The genomes of Aspergillus section Nigri reveals drivers in fungal speciation.</title>
        <authorList>
            <consortium name="DOE Joint Genome Institute"/>
            <person name="Vesth T.C."/>
            <person name="Nybo J."/>
            <person name="Theobald S."/>
            <person name="Brandl J."/>
            <person name="Frisvad J.C."/>
            <person name="Nielsen K.F."/>
            <person name="Lyhne E.K."/>
            <person name="Kogle M.E."/>
            <person name="Kuo A."/>
            <person name="Riley R."/>
            <person name="Clum A."/>
            <person name="Nolan M."/>
            <person name="Lipzen A."/>
            <person name="Salamov A."/>
            <person name="Henrissat B."/>
            <person name="Wiebenga A."/>
            <person name="De Vries R.P."/>
            <person name="Grigoriev I.V."/>
            <person name="Mortensen U.H."/>
            <person name="Andersen M.R."/>
            <person name="Baker S.E."/>
        </authorList>
    </citation>
    <scope>NUCLEOTIDE SEQUENCE [LARGE SCALE GENOMIC DNA]</scope>
    <source>
        <strain evidence="2 3">JOP 1030-1</strain>
    </source>
</reference>
<dbReference type="InterPro" id="IPR021858">
    <property type="entry name" value="Fun_TF"/>
</dbReference>